<dbReference type="EMBL" id="AGBF01000072">
    <property type="protein sequence ID" value="EGX57975.1"/>
    <property type="molecule type" value="Genomic_DNA"/>
</dbReference>
<keyword evidence="1" id="KW-0812">Transmembrane</keyword>
<evidence type="ECO:0000313" key="2">
    <source>
        <dbReference type="EMBL" id="EGX57975.1"/>
    </source>
</evidence>
<dbReference type="AlphaFoldDB" id="G2GEW6"/>
<feature type="transmembrane region" description="Helical" evidence="1">
    <location>
        <begin position="20"/>
        <end position="39"/>
    </location>
</feature>
<feature type="transmembrane region" description="Helical" evidence="1">
    <location>
        <begin position="45"/>
        <end position="64"/>
    </location>
</feature>
<accession>G2GEW6</accession>
<protein>
    <submittedName>
        <fullName evidence="2">Uncharacterized protein</fullName>
    </submittedName>
</protein>
<proteinExistence type="predicted"/>
<feature type="non-terminal residue" evidence="2">
    <location>
        <position position="107"/>
    </location>
</feature>
<reference evidence="2 3" key="1">
    <citation type="submission" date="2011-08" db="EMBL/GenBank/DDBJ databases">
        <authorList>
            <person name="Lin Y."/>
            <person name="Hao X."/>
            <person name="Johnstone L."/>
            <person name="Miller S.J."/>
            <person name="Wei G."/>
            <person name="Rensing C."/>
        </authorList>
    </citation>
    <scope>NUCLEOTIDE SEQUENCE [LARGE SCALE GENOMIC DNA]</scope>
    <source>
        <strain evidence="2 3">K42</strain>
    </source>
</reference>
<name>G2GEW6_9ACTN</name>
<feature type="transmembrane region" description="Helical" evidence="1">
    <location>
        <begin position="76"/>
        <end position="95"/>
    </location>
</feature>
<evidence type="ECO:0000256" key="1">
    <source>
        <dbReference type="SAM" id="Phobius"/>
    </source>
</evidence>
<dbReference type="Proteomes" id="UP000004217">
    <property type="component" value="Unassembled WGS sequence"/>
</dbReference>
<comment type="caution">
    <text evidence="2">The sequence shown here is derived from an EMBL/GenBank/DDBJ whole genome shotgun (WGS) entry which is preliminary data.</text>
</comment>
<keyword evidence="3" id="KW-1185">Reference proteome</keyword>
<sequence>MRPLRPPGPASPASGALRGLRAGALAVLCALLPFGWHVLSRGHAPRWVLAAVVTAVAVPGAALLNRRRLTDAQAVGVLLAAQFAAHLAWVLPGAGRPAATGPRSLAP</sequence>
<evidence type="ECO:0000313" key="3">
    <source>
        <dbReference type="Proteomes" id="UP000004217"/>
    </source>
</evidence>
<keyword evidence="1" id="KW-1133">Transmembrane helix</keyword>
<gene>
    <name evidence="2" type="ORF">SZN_20247</name>
</gene>
<keyword evidence="1" id="KW-0472">Membrane</keyword>
<organism evidence="2 3">
    <name type="scientific">Streptomyces zinciresistens K42</name>
    <dbReference type="NCBI Taxonomy" id="700597"/>
    <lineage>
        <taxon>Bacteria</taxon>
        <taxon>Bacillati</taxon>
        <taxon>Actinomycetota</taxon>
        <taxon>Actinomycetes</taxon>
        <taxon>Kitasatosporales</taxon>
        <taxon>Streptomycetaceae</taxon>
        <taxon>Streptomyces</taxon>
    </lineage>
</organism>